<keyword evidence="1" id="KW-0472">Membrane</keyword>
<dbReference type="Proteomes" id="UP000238322">
    <property type="component" value="Unassembled WGS sequence"/>
</dbReference>
<feature type="transmembrane region" description="Helical" evidence="1">
    <location>
        <begin position="12"/>
        <end position="42"/>
    </location>
</feature>
<keyword evidence="1" id="KW-0812">Transmembrane</keyword>
<evidence type="ECO:0000313" key="2">
    <source>
        <dbReference type="EMBL" id="PQO37172.1"/>
    </source>
</evidence>
<organism evidence="2 3">
    <name type="scientific">Blastopirellula marina</name>
    <dbReference type="NCBI Taxonomy" id="124"/>
    <lineage>
        <taxon>Bacteria</taxon>
        <taxon>Pseudomonadati</taxon>
        <taxon>Planctomycetota</taxon>
        <taxon>Planctomycetia</taxon>
        <taxon>Pirellulales</taxon>
        <taxon>Pirellulaceae</taxon>
        <taxon>Blastopirellula</taxon>
    </lineage>
</organism>
<evidence type="ECO:0000256" key="1">
    <source>
        <dbReference type="SAM" id="Phobius"/>
    </source>
</evidence>
<reference evidence="2 3" key="1">
    <citation type="submission" date="2018-02" db="EMBL/GenBank/DDBJ databases">
        <title>Comparative genomes isolates from brazilian mangrove.</title>
        <authorList>
            <person name="Araujo J.E."/>
            <person name="Taketani R.G."/>
            <person name="Silva M.C.P."/>
            <person name="Loureco M.V."/>
            <person name="Andreote F.D."/>
        </authorList>
    </citation>
    <scope>NUCLEOTIDE SEQUENCE [LARGE SCALE GENOMIC DNA]</scope>
    <source>
        <strain evidence="2 3">Hex-1 MGV</strain>
    </source>
</reference>
<proteinExistence type="predicted"/>
<dbReference type="EMBL" id="PUHY01000005">
    <property type="protein sequence ID" value="PQO37172.1"/>
    <property type="molecule type" value="Genomic_DNA"/>
</dbReference>
<gene>
    <name evidence="2" type="ORF">C5Y83_04235</name>
</gene>
<dbReference type="RefSeq" id="WP_105328421.1">
    <property type="nucleotide sequence ID" value="NZ_PUHY01000005.1"/>
</dbReference>
<dbReference type="AlphaFoldDB" id="A0A2S8FYB9"/>
<sequence length="255" mass="29536">MTSLIPMLSNSAGALVALAGLGDALIDFALTLMWLGLYVLWLMVFLTTILQSRFLFFVTFGYLILYSILFRPWNAVSVQPDMQMYYSEEVESFQLVRSWWLGTIVLWFLSGISCWVDWHRWIWPPLEDKDDSPVEPHSEFLLDADGYVYQHVGDPGDFFLKIALRYEHADDILVTRLAQEHFREFAPLPREAVRLAVQNGVTKANKQFETTYQVARIWYREADTPFLALYQHAAEMIIEQLSLDTDSFQRSATVS</sequence>
<feature type="transmembrane region" description="Helical" evidence="1">
    <location>
        <begin position="54"/>
        <end position="73"/>
    </location>
</feature>
<keyword evidence="1" id="KW-1133">Transmembrane helix</keyword>
<protein>
    <submittedName>
        <fullName evidence="2">Uncharacterized protein</fullName>
    </submittedName>
</protein>
<evidence type="ECO:0000313" key="3">
    <source>
        <dbReference type="Proteomes" id="UP000238322"/>
    </source>
</evidence>
<feature type="transmembrane region" description="Helical" evidence="1">
    <location>
        <begin position="99"/>
        <end position="118"/>
    </location>
</feature>
<comment type="caution">
    <text evidence="2">The sequence shown here is derived from an EMBL/GenBank/DDBJ whole genome shotgun (WGS) entry which is preliminary data.</text>
</comment>
<name>A0A2S8FYB9_9BACT</name>
<accession>A0A2S8FYB9</accession>